<evidence type="ECO:0000313" key="3">
    <source>
        <dbReference type="EMBL" id="MFN0256935.1"/>
    </source>
</evidence>
<comment type="caution">
    <text evidence="3">The sequence shown here is derived from an EMBL/GenBank/DDBJ whole genome shotgun (WGS) entry which is preliminary data.</text>
</comment>
<name>A0ABW9J9Y5_9SPHI</name>
<proteinExistence type="predicted"/>
<reference evidence="3 4" key="1">
    <citation type="submission" date="2024-12" db="EMBL/GenBank/DDBJ databases">
        <authorList>
            <person name="Hu S."/>
        </authorList>
    </citation>
    <scope>NUCLEOTIDE SEQUENCE [LARGE SCALE GENOMIC DNA]</scope>
    <source>
        <strain evidence="3 4">THG-T11</strain>
    </source>
</reference>
<evidence type="ECO:0000259" key="2">
    <source>
        <dbReference type="Pfam" id="PF16227"/>
    </source>
</evidence>
<evidence type="ECO:0000259" key="1">
    <source>
        <dbReference type="Pfam" id="PF13629"/>
    </source>
</evidence>
<dbReference type="Pfam" id="PF16227">
    <property type="entry name" value="DUF4886"/>
    <property type="match status" value="1"/>
</dbReference>
<dbReference type="Proteomes" id="UP001517247">
    <property type="component" value="Unassembled WGS sequence"/>
</dbReference>
<dbReference type="Gene3D" id="3.40.50.1110">
    <property type="entry name" value="SGNH hydrolase"/>
    <property type="match status" value="1"/>
</dbReference>
<dbReference type="InterPro" id="IPR032789">
    <property type="entry name" value="T2SS-T3SS_pil_N"/>
</dbReference>
<dbReference type="SUPFAM" id="SSF49373">
    <property type="entry name" value="Invasin/intimin cell-adhesion fragments"/>
    <property type="match status" value="1"/>
</dbReference>
<accession>A0ABW9J9Y5</accession>
<feature type="domain" description="DUF4886" evidence="2">
    <location>
        <begin position="148"/>
        <end position="388"/>
    </location>
</feature>
<sequence>MNQTLYFKRKTKPIALLQKGKLALSYLLVVLAISMGSCSKPKSEDSPEPSISVKLDQEKITLKEGDAIKITPNFTPEVTSANTQYLWEVADSRIAEVKVNTDFSISVTGKTKGTTEIKLSNLSGKKLASCLINVEAKEVQYQDDGIVKILAIGNSFSEDALESFLFGLANAKGHKIVIGNMYIGGASLSLHVQNATNNANAYSYRKINQQGVKATTANVSIATALADDDWDYISFQQESPNSGIFTTFAPLTDLYNYVKTRTKNPQVKYILHQTWAYQKNSTYSAFANYDKDQDKMYAAIVDAYIQAKTLIPVDRVVPAGTAIQNGRTSLIGDNFCRDGYHLDVNIGRYTASCAWFETLFNETVVGNSYKPSALSALDTEIAQNAAHFAYLTPNKVTPLVNYQGGGTSDLTKPILINFGGNTAASWNTVPQYTAGTTVANLKDQAGANTDFSITIVEGFNNRNQNGPTTTTTTSFTMPSAVSSDSYYGNSKAVWEGKSVEKSIVKLSGLNSAKKYSFCFFGSRTGVTAGENRETKYTVKGTNEVIALLDAANNTNNIACAEQVTPNSAGEITITITAGSNNNNSYGFYYINALQLKQVN</sequence>
<organism evidence="3 4">
    <name type="scientific">Pedobacter ureilyticus</name>
    <dbReference type="NCBI Taxonomy" id="1393051"/>
    <lineage>
        <taxon>Bacteria</taxon>
        <taxon>Pseudomonadati</taxon>
        <taxon>Bacteroidota</taxon>
        <taxon>Sphingobacteriia</taxon>
        <taxon>Sphingobacteriales</taxon>
        <taxon>Sphingobacteriaceae</taxon>
        <taxon>Pedobacter</taxon>
    </lineage>
</organism>
<dbReference type="EMBL" id="SSHJ02000008">
    <property type="protein sequence ID" value="MFN0256935.1"/>
    <property type="molecule type" value="Genomic_DNA"/>
</dbReference>
<dbReference type="Pfam" id="PF13629">
    <property type="entry name" value="T2SS-T3SS_pil_N"/>
    <property type="match status" value="1"/>
</dbReference>
<dbReference type="Gene3D" id="2.60.40.1080">
    <property type="match status" value="1"/>
</dbReference>
<dbReference type="RefSeq" id="WP_138724030.1">
    <property type="nucleotide sequence ID" value="NZ_SSHJ02000008.1"/>
</dbReference>
<protein>
    <submittedName>
        <fullName evidence="3">DUF4886 domain-containing protein</fullName>
    </submittedName>
</protein>
<dbReference type="InterPro" id="IPR008964">
    <property type="entry name" value="Invasin/intimin_cell_adhesion"/>
</dbReference>
<dbReference type="InterPro" id="IPR036514">
    <property type="entry name" value="SGNH_hydro_sf"/>
</dbReference>
<evidence type="ECO:0000313" key="4">
    <source>
        <dbReference type="Proteomes" id="UP001517247"/>
    </source>
</evidence>
<feature type="domain" description="Pilus formation protein N-terminal" evidence="1">
    <location>
        <begin position="89"/>
        <end position="134"/>
    </location>
</feature>
<keyword evidence="4" id="KW-1185">Reference proteome</keyword>
<dbReference type="InterPro" id="IPR032616">
    <property type="entry name" value="DUF4886"/>
</dbReference>
<gene>
    <name evidence="3" type="ORF">E6A44_015205</name>
</gene>